<name>A0AAD4SR42_9MAGN</name>
<gene>
    <name evidence="2" type="ORF">MKW98_004531</name>
</gene>
<evidence type="ECO:0000313" key="2">
    <source>
        <dbReference type="EMBL" id="KAI3916090.1"/>
    </source>
</evidence>
<dbReference type="EMBL" id="JAJJMB010009125">
    <property type="protein sequence ID" value="KAI3916090.1"/>
    <property type="molecule type" value="Genomic_DNA"/>
</dbReference>
<evidence type="ECO:0000313" key="3">
    <source>
        <dbReference type="Proteomes" id="UP001202328"/>
    </source>
</evidence>
<accession>A0AAD4SR42</accession>
<feature type="region of interest" description="Disordered" evidence="1">
    <location>
        <begin position="159"/>
        <end position="181"/>
    </location>
</feature>
<keyword evidence="3" id="KW-1185">Reference proteome</keyword>
<reference evidence="2" key="1">
    <citation type="submission" date="2022-04" db="EMBL/GenBank/DDBJ databases">
        <title>A functionally conserved STORR gene fusion in Papaver species that diverged 16.8 million years ago.</title>
        <authorList>
            <person name="Catania T."/>
        </authorList>
    </citation>
    <scope>NUCLEOTIDE SEQUENCE</scope>
    <source>
        <strain evidence="2">S-188037</strain>
    </source>
</reference>
<sequence>MEYLKIVEEKGMLSPKRADSRLSLKIAEEMGMSSPKRADSRLSLKIAEEMGISSPKRDSLLSVSARSQKATAKSNLLESVAQLHGAGVVSHTDENGAVRMKIRVKKQDLKQMLEMMNNGAENNTNDTQSHHQSSTLAPPDLSLEQRLHFMRRRHQRRVQHAKGGCRRTWRPALQSIPEDNF</sequence>
<feature type="region of interest" description="Disordered" evidence="1">
    <location>
        <begin position="119"/>
        <end position="139"/>
    </location>
</feature>
<dbReference type="AlphaFoldDB" id="A0AAD4SR42"/>
<evidence type="ECO:0000256" key="1">
    <source>
        <dbReference type="SAM" id="MobiDB-lite"/>
    </source>
</evidence>
<comment type="caution">
    <text evidence="2">The sequence shown here is derived from an EMBL/GenBank/DDBJ whole genome shotgun (WGS) entry which is preliminary data.</text>
</comment>
<proteinExistence type="predicted"/>
<protein>
    <submittedName>
        <fullName evidence="2">Uncharacterized protein</fullName>
    </submittedName>
</protein>
<dbReference type="Proteomes" id="UP001202328">
    <property type="component" value="Unassembled WGS sequence"/>
</dbReference>
<feature type="compositionally biased region" description="Basic residues" evidence="1">
    <location>
        <begin position="159"/>
        <end position="169"/>
    </location>
</feature>
<organism evidence="2 3">
    <name type="scientific">Papaver atlanticum</name>
    <dbReference type="NCBI Taxonomy" id="357466"/>
    <lineage>
        <taxon>Eukaryota</taxon>
        <taxon>Viridiplantae</taxon>
        <taxon>Streptophyta</taxon>
        <taxon>Embryophyta</taxon>
        <taxon>Tracheophyta</taxon>
        <taxon>Spermatophyta</taxon>
        <taxon>Magnoliopsida</taxon>
        <taxon>Ranunculales</taxon>
        <taxon>Papaveraceae</taxon>
        <taxon>Papaveroideae</taxon>
        <taxon>Papaver</taxon>
    </lineage>
</organism>
<feature type="compositionally biased region" description="Polar residues" evidence="1">
    <location>
        <begin position="119"/>
        <end position="136"/>
    </location>
</feature>